<protein>
    <submittedName>
        <fullName evidence="1">Uncharacterized protein</fullName>
    </submittedName>
</protein>
<dbReference type="Proteomes" id="UP001215231">
    <property type="component" value="Chromosome"/>
</dbReference>
<sequence>MIFKVILFKILSLFNTAKTSRLIDMIDFYRQLKYLAISQWDVETKEHSLDLARLRQQNQLT</sequence>
<evidence type="ECO:0000313" key="2">
    <source>
        <dbReference type="Proteomes" id="UP001215231"/>
    </source>
</evidence>
<keyword evidence="2" id="KW-1185">Reference proteome</keyword>
<evidence type="ECO:0000313" key="1">
    <source>
        <dbReference type="EMBL" id="WDE13029.1"/>
    </source>
</evidence>
<proteinExistence type="predicted"/>
<dbReference type="EMBL" id="CP059693">
    <property type="protein sequence ID" value="WDE13029.1"/>
    <property type="molecule type" value="Genomic_DNA"/>
</dbReference>
<accession>A0ABY7VIP4</accession>
<reference evidence="1 2" key="1">
    <citation type="journal article" date="2022" name="Mar. Drugs">
        <title>Bioassay-Guided Fractionation Leads to the Detection of Cholic Acid Generated by the Rare Thalassomonas sp.</title>
        <authorList>
            <person name="Pheiffer F."/>
            <person name="Schneider Y.K."/>
            <person name="Hansen E.H."/>
            <person name="Andersen J.H."/>
            <person name="Isaksson J."/>
            <person name="Busche T."/>
            <person name="R C."/>
            <person name="Kalinowski J."/>
            <person name="Zyl L.V."/>
            <person name="Trindade M."/>
        </authorList>
    </citation>
    <scope>NUCLEOTIDE SEQUENCE [LARGE SCALE GENOMIC DNA]</scope>
    <source>
        <strain evidence="1 2">A5K-61T</strain>
    </source>
</reference>
<organism evidence="1 2">
    <name type="scientific">Thalassomonas haliotis</name>
    <dbReference type="NCBI Taxonomy" id="485448"/>
    <lineage>
        <taxon>Bacteria</taxon>
        <taxon>Pseudomonadati</taxon>
        <taxon>Pseudomonadota</taxon>
        <taxon>Gammaproteobacteria</taxon>
        <taxon>Alteromonadales</taxon>
        <taxon>Colwelliaceae</taxon>
        <taxon>Thalassomonas</taxon>
    </lineage>
</organism>
<gene>
    <name evidence="1" type="ORF">H3N35_06120</name>
</gene>
<name>A0ABY7VIP4_9GAMM</name>
<dbReference type="RefSeq" id="WP_274053369.1">
    <property type="nucleotide sequence ID" value="NZ_CP059693.1"/>
</dbReference>